<accession>A0A653BC80</accession>
<dbReference type="AlphaFoldDB" id="A0A653BC80"/>
<organism evidence="1">
    <name type="scientific">Ectopseudomonas oleovorans</name>
    <name type="common">Pseudomonas oleovorans</name>
    <dbReference type="NCBI Taxonomy" id="301"/>
    <lineage>
        <taxon>Bacteria</taxon>
        <taxon>Pseudomonadati</taxon>
        <taxon>Pseudomonadota</taxon>
        <taxon>Gammaproteobacteria</taxon>
        <taxon>Pseudomonadales</taxon>
        <taxon>Pseudomonadaceae</taxon>
        <taxon>Ectopseudomonas</taxon>
    </lineage>
</organism>
<gene>
    <name evidence="1" type="ORF">POT9AD_5282</name>
</gene>
<reference evidence="1" key="1">
    <citation type="submission" date="2018-11" db="EMBL/GenBank/DDBJ databases">
        <authorList>
            <consortium name="Genoscope - CEA"/>
            <person name="William W."/>
        </authorList>
    </citation>
    <scope>NUCLEOTIDE SEQUENCE [LARGE SCALE GENOMIC DNA]</scope>
    <source>
        <strain evidence="1">T9AD</strain>
    </source>
</reference>
<protein>
    <submittedName>
        <fullName evidence="1">Uncharacterized protein</fullName>
    </submittedName>
</protein>
<evidence type="ECO:0000313" key="1">
    <source>
        <dbReference type="EMBL" id="VDN66257.1"/>
    </source>
</evidence>
<sequence length="36" mass="4002">MPPLTLLDRSGLSQPRGPYVSHKGSKPFLDHSKKLL</sequence>
<dbReference type="EMBL" id="LR130779">
    <property type="protein sequence ID" value="VDN66257.1"/>
    <property type="molecule type" value="Genomic_DNA"/>
</dbReference>
<name>A0A653BC80_ECTOL</name>
<proteinExistence type="predicted"/>